<dbReference type="PROSITE" id="PS50005">
    <property type="entry name" value="TPR"/>
    <property type="match status" value="3"/>
</dbReference>
<dbReference type="InterPro" id="IPR024983">
    <property type="entry name" value="CHAT_dom"/>
</dbReference>
<reference evidence="3 4" key="1">
    <citation type="journal article" date="2013" name="Genome Announc.">
        <title>Draft genome sequences for three mercury-methylating, sulfate-reducing bacteria.</title>
        <authorList>
            <person name="Brown S.D."/>
            <person name="Hurt R.A.Jr."/>
            <person name="Gilmour C.C."/>
            <person name="Elias D.A."/>
        </authorList>
    </citation>
    <scope>NUCLEOTIDE SEQUENCE [LARGE SCALE GENOMIC DNA]</scope>
    <source>
        <strain evidence="3 4">DSM 2059</strain>
    </source>
</reference>
<dbReference type="Pfam" id="PF12770">
    <property type="entry name" value="CHAT"/>
    <property type="match status" value="1"/>
</dbReference>
<dbReference type="eggNOG" id="COG4995">
    <property type="taxonomic scope" value="Bacteria"/>
</dbReference>
<feature type="domain" description="CHAT" evidence="2">
    <location>
        <begin position="662"/>
        <end position="968"/>
    </location>
</feature>
<comment type="caution">
    <text evidence="3">The sequence shown here is derived from an EMBL/GenBank/DDBJ whole genome shotgun (WGS) entry which is preliminary data.</text>
</comment>
<dbReference type="eggNOG" id="COG0457">
    <property type="taxonomic scope" value="Bacteria"/>
</dbReference>
<accession>S7V9B3</accession>
<dbReference type="STRING" id="897.B2D07_08440"/>
<protein>
    <submittedName>
        <fullName evidence="3">CHAT domain containing protein</fullName>
    </submittedName>
</protein>
<dbReference type="Proteomes" id="UP000014977">
    <property type="component" value="Unassembled WGS sequence"/>
</dbReference>
<gene>
    <name evidence="3" type="ORF">dsmv_1290</name>
</gene>
<feature type="repeat" description="TPR" evidence="1">
    <location>
        <begin position="287"/>
        <end position="320"/>
    </location>
</feature>
<dbReference type="InterPro" id="IPR011990">
    <property type="entry name" value="TPR-like_helical_dom_sf"/>
</dbReference>
<dbReference type="AlphaFoldDB" id="S7V9B3"/>
<dbReference type="PATRIC" id="fig|1121405.3.peg.588"/>
<dbReference type="SMART" id="SM00028">
    <property type="entry name" value="TPR"/>
    <property type="match status" value="10"/>
</dbReference>
<dbReference type="PROSITE" id="PS51257">
    <property type="entry name" value="PROKAR_LIPOPROTEIN"/>
    <property type="match status" value="1"/>
</dbReference>
<name>S7V9B3_DESML</name>
<evidence type="ECO:0000313" key="4">
    <source>
        <dbReference type="Proteomes" id="UP000014977"/>
    </source>
</evidence>
<evidence type="ECO:0000259" key="2">
    <source>
        <dbReference type="Pfam" id="PF12770"/>
    </source>
</evidence>
<dbReference type="PANTHER" id="PTHR10098">
    <property type="entry name" value="RAPSYN-RELATED"/>
    <property type="match status" value="1"/>
</dbReference>
<keyword evidence="4" id="KW-1185">Reference proteome</keyword>
<dbReference type="InterPro" id="IPR019734">
    <property type="entry name" value="TPR_rpt"/>
</dbReference>
<evidence type="ECO:0000313" key="3">
    <source>
        <dbReference type="EMBL" id="EPR43264.1"/>
    </source>
</evidence>
<keyword evidence="1" id="KW-0802">TPR repeat</keyword>
<dbReference type="Pfam" id="PF13424">
    <property type="entry name" value="TPR_12"/>
    <property type="match status" value="3"/>
</dbReference>
<dbReference type="PANTHER" id="PTHR10098:SF108">
    <property type="entry name" value="TETRATRICOPEPTIDE REPEAT PROTEIN 28"/>
    <property type="match status" value="1"/>
</dbReference>
<feature type="repeat" description="TPR" evidence="1">
    <location>
        <begin position="367"/>
        <end position="400"/>
    </location>
</feature>
<dbReference type="Pfam" id="PF13374">
    <property type="entry name" value="TPR_10"/>
    <property type="match status" value="1"/>
</dbReference>
<dbReference type="Gene3D" id="1.25.40.10">
    <property type="entry name" value="Tetratricopeptide repeat domain"/>
    <property type="match status" value="2"/>
</dbReference>
<dbReference type="SUPFAM" id="SSF48452">
    <property type="entry name" value="TPR-like"/>
    <property type="match status" value="3"/>
</dbReference>
<proteinExistence type="predicted"/>
<evidence type="ECO:0000256" key="1">
    <source>
        <dbReference type="PROSITE-ProRule" id="PRU00339"/>
    </source>
</evidence>
<sequence>MKIMDTDPSRPGRKYTAILMVRSVLVGALLLSGCCRIPKWVSMDGIIDMHSRRGQQAYSKGDYRQAAAAWRKGLDAAGKGGRNTDAARFLVNLSEASEGIGLYKAALAQASEALDLLGEGGDPAIRSQALIQKGLAYRRTARYAAARPCFDDALEIARRVKNPHLESESIRNIAALLQDQGELEAALPLYEDAIDLARAYGDETSEARSLNNLGLLFDARAEYPEALKHHQASLALRRKLGDRAGEGKVLGNICISYSKLNRFDQALQHCEAALDIAEKIGDRQRAANHLNNIGSLYRRLNQPRKALRYYRRSLEIKRETADPAGEARALNNIGETYWHLRKLDSAEDYLERSLEIKKRIGDLAGQSASYQNLALLYSRRGRYPEAKFFYMKAVLLNNRIDRPELTWRAYDGLSYVYEALSMPEPAILYGKKALHSIQDTRSRLAVMEKPLRLSYLEDKTHVYRRVADLLIREGRLLEAQQVISLLKEEEYWHFLDIRGPDGPSVDDVVTTLTEQHWIRKIAAFEGELGKVGHEIEGLEMEQQGRELSETERERLFQLYDRADEIHAAFEAYLQELESTYSDKVEFGQKTLDALESLQGDLGRFPLRTVIVTFLVLEDNISILLTAPAIQIPYRIPMTEADLNRLVFNFRETLIRPDRDPRPPAGALYDLLMAPIEQDLIRLEAETLMISLDGTLRYLPFSALFDGERYLTERYNLVLFTPAAKRLFGEVRTQGLRIAGLGMSEAAEGFGSLPAVKEELDAIVREEDENDLMGVVPGKILLNQDFTATGLAEMLGKGYPLVHLASHFSFRPGTAEDSFILLGDGSRLTLSELDSRRYPFRFIDLLTLSACETAVGGQDARGREIESFAALAQTRGAGAILATLWPVADASTGTFMALFYQLRTEHRLSKAEALREVQRRFLSGKDETDIHEDEPRGVKPVNDQGEFTPPPEAPYAHPFYWAPFILMGNYL</sequence>
<dbReference type="EMBL" id="ATHJ01000057">
    <property type="protein sequence ID" value="EPR43264.1"/>
    <property type="molecule type" value="Genomic_DNA"/>
</dbReference>
<feature type="repeat" description="TPR" evidence="1">
    <location>
        <begin position="327"/>
        <end position="360"/>
    </location>
</feature>
<organism evidence="3 4">
    <name type="scientific">Desulfococcus multivorans DSM 2059</name>
    <dbReference type="NCBI Taxonomy" id="1121405"/>
    <lineage>
        <taxon>Bacteria</taxon>
        <taxon>Pseudomonadati</taxon>
        <taxon>Thermodesulfobacteriota</taxon>
        <taxon>Desulfobacteria</taxon>
        <taxon>Desulfobacterales</taxon>
        <taxon>Desulfococcaceae</taxon>
        <taxon>Desulfococcus</taxon>
    </lineage>
</organism>